<reference evidence="2" key="1">
    <citation type="submission" date="2012-06" db="EMBL/GenBank/DDBJ databases">
        <title>Complete sequence of chromosome of Desulfomonile tiedjei DSM 6799.</title>
        <authorList>
            <person name="Lucas S."/>
            <person name="Copeland A."/>
            <person name="Lapidus A."/>
            <person name="Glavina del Rio T."/>
            <person name="Dalin E."/>
            <person name="Tice H."/>
            <person name="Bruce D."/>
            <person name="Goodwin L."/>
            <person name="Pitluck S."/>
            <person name="Peters L."/>
            <person name="Ovchinnikova G."/>
            <person name="Zeytun A."/>
            <person name="Lu M."/>
            <person name="Kyrpides N."/>
            <person name="Mavromatis K."/>
            <person name="Ivanova N."/>
            <person name="Brettin T."/>
            <person name="Detter J.C."/>
            <person name="Han C."/>
            <person name="Larimer F."/>
            <person name="Land M."/>
            <person name="Hauser L."/>
            <person name="Markowitz V."/>
            <person name="Cheng J.-F."/>
            <person name="Hugenholtz P."/>
            <person name="Woyke T."/>
            <person name="Wu D."/>
            <person name="Spring S."/>
            <person name="Schroeder M."/>
            <person name="Brambilla E."/>
            <person name="Klenk H.-P."/>
            <person name="Eisen J.A."/>
        </authorList>
    </citation>
    <scope>NUCLEOTIDE SEQUENCE [LARGE SCALE GENOMIC DNA]</scope>
    <source>
        <strain evidence="2">ATCC 49306 / DSM 6799 / DCB-1</strain>
    </source>
</reference>
<evidence type="ECO:0000313" key="2">
    <source>
        <dbReference type="Proteomes" id="UP000006055"/>
    </source>
</evidence>
<protein>
    <submittedName>
        <fullName evidence="1">Uncharacterized protein</fullName>
    </submittedName>
</protein>
<organism evidence="1 2">
    <name type="scientific">Desulfomonile tiedjei (strain ATCC 49306 / DSM 6799 / DCB-1)</name>
    <dbReference type="NCBI Taxonomy" id="706587"/>
    <lineage>
        <taxon>Bacteria</taxon>
        <taxon>Pseudomonadati</taxon>
        <taxon>Thermodesulfobacteriota</taxon>
        <taxon>Desulfomonilia</taxon>
        <taxon>Desulfomonilales</taxon>
        <taxon>Desulfomonilaceae</taxon>
        <taxon>Desulfomonile</taxon>
    </lineage>
</organism>
<dbReference type="EMBL" id="CP003360">
    <property type="protein sequence ID" value="AFM26374.1"/>
    <property type="molecule type" value="Genomic_DNA"/>
</dbReference>
<proteinExistence type="predicted"/>
<sequence>MSIYLILPRQRSPALFYDILSGADVLSVIPINPGVRFSWV</sequence>
<accession>I4C9Y3</accession>
<dbReference type="KEGG" id="dti:Desti_3730"/>
<evidence type="ECO:0000313" key="1">
    <source>
        <dbReference type="EMBL" id="AFM26374.1"/>
    </source>
</evidence>
<dbReference type="AlphaFoldDB" id="I4C9Y3"/>
<dbReference type="HOGENOM" id="CLU_3288563_0_0_7"/>
<keyword evidence="2" id="KW-1185">Reference proteome</keyword>
<name>I4C9Y3_DESTA</name>
<dbReference type="STRING" id="706587.Desti_3730"/>
<gene>
    <name evidence="1" type="ordered locus">Desti_3730</name>
</gene>
<dbReference type="Proteomes" id="UP000006055">
    <property type="component" value="Chromosome"/>
</dbReference>